<dbReference type="RefSeq" id="XP_054939622.1">
    <property type="nucleotide sequence ID" value="XM_055083647.1"/>
</dbReference>
<dbReference type="GeneID" id="114485590"/>
<organism evidence="2 3">
    <name type="scientific">Physeter macrocephalus</name>
    <name type="common">Sperm whale</name>
    <name type="synonym">Physeter catodon</name>
    <dbReference type="NCBI Taxonomy" id="9755"/>
    <lineage>
        <taxon>Eukaryota</taxon>
        <taxon>Metazoa</taxon>
        <taxon>Chordata</taxon>
        <taxon>Craniata</taxon>
        <taxon>Vertebrata</taxon>
        <taxon>Euteleostomi</taxon>
        <taxon>Mammalia</taxon>
        <taxon>Eutheria</taxon>
        <taxon>Laurasiatheria</taxon>
        <taxon>Artiodactyla</taxon>
        <taxon>Whippomorpha</taxon>
        <taxon>Cetacea</taxon>
        <taxon>Odontoceti</taxon>
        <taxon>Physeteridae</taxon>
        <taxon>Physeter</taxon>
    </lineage>
</organism>
<evidence type="ECO:0000313" key="2">
    <source>
        <dbReference type="Proteomes" id="UP000248484"/>
    </source>
</evidence>
<evidence type="ECO:0000313" key="3">
    <source>
        <dbReference type="RefSeq" id="XP_054939622.1"/>
    </source>
</evidence>
<dbReference type="AlphaFoldDB" id="A0A9W2WKE3"/>
<keyword evidence="2" id="KW-1185">Reference proteome</keyword>
<feature type="compositionally biased region" description="Basic and acidic residues" evidence="1">
    <location>
        <begin position="77"/>
        <end position="87"/>
    </location>
</feature>
<protein>
    <submittedName>
        <fullName evidence="3">Translation initiation factor IF-2-like</fullName>
    </submittedName>
</protein>
<name>A0A9W2WKE3_PHYMC</name>
<evidence type="ECO:0000256" key="1">
    <source>
        <dbReference type="SAM" id="MobiDB-lite"/>
    </source>
</evidence>
<sequence>MGASLWCCWAGPASHLAGGSPRSPSRPPRRARALRTRPAGRSGARGAVAAPEEPSALVPAPLWSRRGRAPARRLRSPRADAGRRAEGSDVAAASAAASARSGPTPDPDPDPARLEPADRPSFGGAMAERGCPLEAVPLPAEVRESLAELELELSEVFQIQ</sequence>
<proteinExistence type="predicted"/>
<gene>
    <name evidence="3" type="primary">LOC114485590</name>
</gene>
<feature type="compositionally biased region" description="Basic residues" evidence="1">
    <location>
        <begin position="65"/>
        <end position="76"/>
    </location>
</feature>
<feature type="region of interest" description="Disordered" evidence="1">
    <location>
        <begin position="12"/>
        <end position="128"/>
    </location>
</feature>
<dbReference type="Proteomes" id="UP000248484">
    <property type="component" value="Unplaced"/>
</dbReference>
<reference evidence="3" key="1">
    <citation type="submission" date="2025-08" db="UniProtKB">
        <authorList>
            <consortium name="RefSeq"/>
        </authorList>
    </citation>
    <scope>IDENTIFICATION</scope>
    <source>
        <tissue evidence="3">Muscle</tissue>
    </source>
</reference>
<dbReference type="KEGG" id="pcad:114485590"/>
<accession>A0A9W2WKE3</accession>
<feature type="compositionally biased region" description="Low complexity" evidence="1">
    <location>
        <begin position="36"/>
        <end position="50"/>
    </location>
</feature>